<comment type="caution">
    <text evidence="2">The sequence shown here is derived from an EMBL/GenBank/DDBJ whole genome shotgun (WGS) entry which is preliminary data.</text>
</comment>
<evidence type="ECO:0000313" key="2">
    <source>
        <dbReference type="EMBL" id="KAH7321133.1"/>
    </source>
</evidence>
<keyword evidence="1" id="KW-0732">Signal</keyword>
<dbReference type="AlphaFoldDB" id="A0A8K0SUD9"/>
<gene>
    <name evidence="2" type="ORF">B0I35DRAFT_428652</name>
</gene>
<organism evidence="2 3">
    <name type="scientific">Stachybotrys elegans</name>
    <dbReference type="NCBI Taxonomy" id="80388"/>
    <lineage>
        <taxon>Eukaryota</taxon>
        <taxon>Fungi</taxon>
        <taxon>Dikarya</taxon>
        <taxon>Ascomycota</taxon>
        <taxon>Pezizomycotina</taxon>
        <taxon>Sordariomycetes</taxon>
        <taxon>Hypocreomycetidae</taxon>
        <taxon>Hypocreales</taxon>
        <taxon>Stachybotryaceae</taxon>
        <taxon>Stachybotrys</taxon>
    </lineage>
</organism>
<reference evidence="2" key="1">
    <citation type="journal article" date="2021" name="Nat. Commun.">
        <title>Genetic determinants of endophytism in the Arabidopsis root mycobiome.</title>
        <authorList>
            <person name="Mesny F."/>
            <person name="Miyauchi S."/>
            <person name="Thiergart T."/>
            <person name="Pickel B."/>
            <person name="Atanasova L."/>
            <person name="Karlsson M."/>
            <person name="Huettel B."/>
            <person name="Barry K.W."/>
            <person name="Haridas S."/>
            <person name="Chen C."/>
            <person name="Bauer D."/>
            <person name="Andreopoulos W."/>
            <person name="Pangilinan J."/>
            <person name="LaButti K."/>
            <person name="Riley R."/>
            <person name="Lipzen A."/>
            <person name="Clum A."/>
            <person name="Drula E."/>
            <person name="Henrissat B."/>
            <person name="Kohler A."/>
            <person name="Grigoriev I.V."/>
            <person name="Martin F.M."/>
            <person name="Hacquard S."/>
        </authorList>
    </citation>
    <scope>NUCLEOTIDE SEQUENCE</scope>
    <source>
        <strain evidence="2">MPI-CAGE-CH-0235</strain>
    </source>
</reference>
<name>A0A8K0SUD9_9HYPO</name>
<keyword evidence="3" id="KW-1185">Reference proteome</keyword>
<protein>
    <recommendedName>
        <fullName evidence="4">Secreted protein</fullName>
    </recommendedName>
</protein>
<dbReference type="Proteomes" id="UP000813444">
    <property type="component" value="Unassembled WGS sequence"/>
</dbReference>
<feature type="chain" id="PRO_5035435792" description="Secreted protein" evidence="1">
    <location>
        <begin position="29"/>
        <end position="92"/>
    </location>
</feature>
<evidence type="ECO:0008006" key="4">
    <source>
        <dbReference type="Google" id="ProtNLM"/>
    </source>
</evidence>
<evidence type="ECO:0000256" key="1">
    <source>
        <dbReference type="SAM" id="SignalP"/>
    </source>
</evidence>
<accession>A0A8K0SUD9</accession>
<dbReference type="EMBL" id="JAGPNK010000005">
    <property type="protein sequence ID" value="KAH7321133.1"/>
    <property type="molecule type" value="Genomic_DNA"/>
</dbReference>
<proteinExistence type="predicted"/>
<evidence type="ECO:0000313" key="3">
    <source>
        <dbReference type="Proteomes" id="UP000813444"/>
    </source>
</evidence>
<feature type="signal peptide" evidence="1">
    <location>
        <begin position="1"/>
        <end position="28"/>
    </location>
</feature>
<sequence>MSSCSTSQQSLLPLCLCLCLCLCLPCLALPCLAHGLSIRAIARHSLITGQPTTYYLSPPRPCCRSFAPPPLHILYTTISSSYDSFLWHVPRG</sequence>